<dbReference type="AlphaFoldDB" id="A0A9Q1MZM4"/>
<protein>
    <submittedName>
        <fullName evidence="2">Uncharacterized protein</fullName>
    </submittedName>
</protein>
<comment type="caution">
    <text evidence="2">The sequence shown here is derived from an EMBL/GenBank/DDBJ whole genome shotgun (WGS) entry which is preliminary data.</text>
</comment>
<feature type="chain" id="PRO_5040334650" evidence="1">
    <location>
        <begin position="22"/>
        <end position="110"/>
    </location>
</feature>
<reference evidence="3" key="1">
    <citation type="journal article" date="2023" name="Proc. Natl. Acad. Sci. U.S.A.">
        <title>Genomic and structural basis for evolution of tropane alkaloid biosynthesis.</title>
        <authorList>
            <person name="Wanga Y.-J."/>
            <person name="Taina T."/>
            <person name="Yua J.-Y."/>
            <person name="Lia J."/>
            <person name="Xua B."/>
            <person name="Chenc J."/>
            <person name="D'Auriad J.C."/>
            <person name="Huanga J.-P."/>
            <person name="Huanga S.-X."/>
        </authorList>
    </citation>
    <scope>NUCLEOTIDE SEQUENCE [LARGE SCALE GENOMIC DNA]</scope>
    <source>
        <strain evidence="3">cv. KIB-2019</strain>
    </source>
</reference>
<evidence type="ECO:0000313" key="2">
    <source>
        <dbReference type="EMBL" id="KAJ8568307.1"/>
    </source>
</evidence>
<name>A0A9Q1MZM4_9SOLA</name>
<keyword evidence="1" id="KW-0732">Signal</keyword>
<evidence type="ECO:0000313" key="3">
    <source>
        <dbReference type="Proteomes" id="UP001152561"/>
    </source>
</evidence>
<dbReference type="EMBL" id="JAJAGQ010000003">
    <property type="protein sequence ID" value="KAJ8568307.1"/>
    <property type="molecule type" value="Genomic_DNA"/>
</dbReference>
<keyword evidence="3" id="KW-1185">Reference proteome</keyword>
<evidence type="ECO:0000256" key="1">
    <source>
        <dbReference type="SAM" id="SignalP"/>
    </source>
</evidence>
<gene>
    <name evidence="2" type="ORF">K7X08_027840</name>
</gene>
<accession>A0A9Q1MZM4</accession>
<proteinExistence type="predicted"/>
<sequence length="110" mass="11714">MLGRKTDLMMVLVTSLTVSMSGWNHGMDDDNEHAQVSIGNSDEVLRSQWLNPVSWMSSTAPGGPLAAATALVPARMVATGSTSSGDHVILAAYKMVKACDVHLDCLSKRI</sequence>
<dbReference type="OrthoDB" id="841551at2759"/>
<organism evidence="2 3">
    <name type="scientific">Anisodus acutangulus</name>
    <dbReference type="NCBI Taxonomy" id="402998"/>
    <lineage>
        <taxon>Eukaryota</taxon>
        <taxon>Viridiplantae</taxon>
        <taxon>Streptophyta</taxon>
        <taxon>Embryophyta</taxon>
        <taxon>Tracheophyta</taxon>
        <taxon>Spermatophyta</taxon>
        <taxon>Magnoliopsida</taxon>
        <taxon>eudicotyledons</taxon>
        <taxon>Gunneridae</taxon>
        <taxon>Pentapetalae</taxon>
        <taxon>asterids</taxon>
        <taxon>lamiids</taxon>
        <taxon>Solanales</taxon>
        <taxon>Solanaceae</taxon>
        <taxon>Solanoideae</taxon>
        <taxon>Hyoscyameae</taxon>
        <taxon>Anisodus</taxon>
    </lineage>
</organism>
<dbReference type="Proteomes" id="UP001152561">
    <property type="component" value="Unassembled WGS sequence"/>
</dbReference>
<feature type="signal peptide" evidence="1">
    <location>
        <begin position="1"/>
        <end position="21"/>
    </location>
</feature>